<sequence>MLLWRKSARSTNPYRERLISFQLRQIQSHVISFFLRAVRLALAGTQRGRISGHSLLLLHPIRPICCFSLLKPPLSAVIPHP</sequence>
<reference evidence="1 2" key="1">
    <citation type="submission" date="2015-08" db="EMBL/GenBank/DDBJ databases">
        <title>Genome sequencing of Penicillium nordicum.</title>
        <authorList>
            <person name="Nguyen H.D."/>
            <person name="Seifert K.A."/>
        </authorList>
    </citation>
    <scope>NUCLEOTIDE SEQUENCE [LARGE SCALE GENOMIC DNA]</scope>
    <source>
        <strain evidence="1 2">DAOMC 185683</strain>
    </source>
</reference>
<comment type="caution">
    <text evidence="1">The sequence shown here is derived from an EMBL/GenBank/DDBJ whole genome shotgun (WGS) entry which is preliminary data.</text>
</comment>
<dbReference type="Proteomes" id="UP000037696">
    <property type="component" value="Unassembled WGS sequence"/>
</dbReference>
<dbReference type="EMBL" id="LHQQ01000031">
    <property type="protein sequence ID" value="KOS46286.1"/>
    <property type="molecule type" value="Genomic_DNA"/>
</dbReference>
<dbReference type="AlphaFoldDB" id="A0A0M8P6B3"/>
<organism evidence="1 2">
    <name type="scientific">Penicillium nordicum</name>
    <dbReference type="NCBI Taxonomy" id="229535"/>
    <lineage>
        <taxon>Eukaryota</taxon>
        <taxon>Fungi</taxon>
        <taxon>Dikarya</taxon>
        <taxon>Ascomycota</taxon>
        <taxon>Pezizomycotina</taxon>
        <taxon>Eurotiomycetes</taxon>
        <taxon>Eurotiomycetidae</taxon>
        <taxon>Eurotiales</taxon>
        <taxon>Aspergillaceae</taxon>
        <taxon>Penicillium</taxon>
    </lineage>
</organism>
<keyword evidence="2" id="KW-1185">Reference proteome</keyword>
<name>A0A0M8P6B3_9EURO</name>
<protein>
    <submittedName>
        <fullName evidence="1">Uncharacterized protein</fullName>
    </submittedName>
</protein>
<accession>A0A0M8P6B3</accession>
<gene>
    <name evidence="1" type="ORF">ACN38_g2749</name>
</gene>
<evidence type="ECO:0000313" key="2">
    <source>
        <dbReference type="Proteomes" id="UP000037696"/>
    </source>
</evidence>
<proteinExistence type="predicted"/>
<evidence type="ECO:0000313" key="1">
    <source>
        <dbReference type="EMBL" id="KOS46286.1"/>
    </source>
</evidence>